<accession>A0A6D2IGG3</accession>
<dbReference type="EMBL" id="CACVBM020001426">
    <property type="protein sequence ID" value="CAA7049712.1"/>
    <property type="molecule type" value="Genomic_DNA"/>
</dbReference>
<sequence length="711" mass="81909">MSVVVPHENLAEDFDDELEDRDQYFVQKLVEEFEDEPSILHNEYPETESDSEEEAEEGEPLVGRQRTPHIRRGDGPDGHLYKDQTFFNGVAFKEAVLDYALKSKRNLKQYRYDKDKIGFECVGGGSKVNGEDCKWQVYASTLPSDPMWRVRKFIDTHTCVPNGKCEMIKVPVIARLFLDKIREEPSYYMPMKIEEQIQKWGIIVSRPQCQAARNNALKWIDWEYDQQFSRLRDYAAELLESNKDSTVEVDCLTNAEGQDVFNRFYVCFDVIRRTWKNTCRPLLGLDGTFFSGKIKGTVLVAMGRDADNRIYPVAWGVVSVENFDNWQWFLRKLKIDLQLNDGDQYIIVSDRQKGLIKAVQVELPKTEHRMCVRHIYGNLKKKHPSKKHMKPYIWNLAWSYNEPEFLENLDRLFNYDSGVYNDVMKQNPRSWCRAFYKKGNYCEDVENNSTESFNKTIKQARGKAFVPMLETIRRLAMARIAKRSAKSHGHNGICTPYVAKFLEKEHEEASKCIVTAATNGYYEAKLDGCPYRVNLDRRTCSCHKFEICGIPCKHAYGVIMVKVKVPEDYVCHWFRTATWKRNYEEGPIPVRGIKFWPTTGAPKVHPPPVPDKSEDKSKDPSVDQLVDQSKSKKTTKADHKRKRGVNESPTKKAPKLKKRIMHCGVCGDANHNSRKHKNDSNKGQGEASQANLTQAESSQGTLTQAPSSQAT</sequence>
<keyword evidence="10" id="KW-1185">Reference proteome</keyword>
<dbReference type="InterPro" id="IPR007527">
    <property type="entry name" value="Znf_SWIM"/>
</dbReference>
<feature type="region of interest" description="Disordered" evidence="5">
    <location>
        <begin position="33"/>
        <end position="75"/>
    </location>
</feature>
<name>A0A6D2IGG3_9BRAS</name>
<evidence type="ECO:0000313" key="8">
    <source>
        <dbReference type="EMBL" id="CAA7027565.1"/>
    </source>
</evidence>
<dbReference type="AlphaFoldDB" id="A0A6D2IGG3"/>
<dbReference type="OrthoDB" id="1085134at2759"/>
<dbReference type="Pfam" id="PF04434">
    <property type="entry name" value="SWIM"/>
    <property type="match status" value="1"/>
</dbReference>
<proteinExistence type="predicted"/>
<feature type="region of interest" description="Disordered" evidence="5">
    <location>
        <begin position="597"/>
        <end position="711"/>
    </location>
</feature>
<evidence type="ECO:0000256" key="1">
    <source>
        <dbReference type="ARBA" id="ARBA00022723"/>
    </source>
</evidence>
<dbReference type="GO" id="GO:0008270">
    <property type="term" value="F:zinc ion binding"/>
    <property type="evidence" value="ECO:0007669"/>
    <property type="project" value="UniProtKB-KW"/>
</dbReference>
<feature type="compositionally biased region" description="Acidic residues" evidence="5">
    <location>
        <begin position="45"/>
        <end position="59"/>
    </location>
</feature>
<dbReference type="Proteomes" id="UP000467841">
    <property type="component" value="Unassembled WGS sequence"/>
</dbReference>
<feature type="compositionally biased region" description="Basic residues" evidence="5">
    <location>
        <begin position="652"/>
        <end position="661"/>
    </location>
</feature>
<protein>
    <recommendedName>
        <fullName evidence="6">SWIM-type domain-containing protein</fullName>
    </recommendedName>
</protein>
<gene>
    <name evidence="7" type="ORF">MERR_LOCUS12326</name>
    <name evidence="8" type="ORF">MERR_LOCUS14800</name>
    <name evidence="9" type="ORF">MERR_LOCUS36947</name>
</gene>
<feature type="compositionally biased region" description="Polar residues" evidence="5">
    <location>
        <begin position="681"/>
        <end position="711"/>
    </location>
</feature>
<organism evidence="7 10">
    <name type="scientific">Microthlaspi erraticum</name>
    <dbReference type="NCBI Taxonomy" id="1685480"/>
    <lineage>
        <taxon>Eukaryota</taxon>
        <taxon>Viridiplantae</taxon>
        <taxon>Streptophyta</taxon>
        <taxon>Embryophyta</taxon>
        <taxon>Tracheophyta</taxon>
        <taxon>Spermatophyta</taxon>
        <taxon>Magnoliopsida</taxon>
        <taxon>eudicotyledons</taxon>
        <taxon>Gunneridae</taxon>
        <taxon>Pentapetalae</taxon>
        <taxon>rosids</taxon>
        <taxon>malvids</taxon>
        <taxon>Brassicales</taxon>
        <taxon>Brassicaceae</taxon>
        <taxon>Coluteocarpeae</taxon>
        <taxon>Microthlaspi</taxon>
    </lineage>
</organism>
<feature type="compositionally biased region" description="Basic and acidic residues" evidence="5">
    <location>
        <begin position="611"/>
        <end position="621"/>
    </location>
</feature>
<evidence type="ECO:0000256" key="4">
    <source>
        <dbReference type="PROSITE-ProRule" id="PRU00325"/>
    </source>
</evidence>
<reference evidence="7 10" key="1">
    <citation type="submission" date="2020-01" db="EMBL/GenBank/DDBJ databases">
        <authorList>
            <person name="Mishra B."/>
        </authorList>
    </citation>
    <scope>NUCLEOTIDE SEQUENCE [LARGE SCALE GENOMIC DNA]</scope>
</reference>
<dbReference type="PROSITE" id="PS50966">
    <property type="entry name" value="ZF_SWIM"/>
    <property type="match status" value="1"/>
</dbReference>
<evidence type="ECO:0000313" key="10">
    <source>
        <dbReference type="Proteomes" id="UP000467841"/>
    </source>
</evidence>
<dbReference type="InterPro" id="IPR018289">
    <property type="entry name" value="MULE_transposase_dom"/>
</dbReference>
<dbReference type="SMART" id="SM00575">
    <property type="entry name" value="ZnF_PMZ"/>
    <property type="match status" value="1"/>
</dbReference>
<evidence type="ECO:0000256" key="5">
    <source>
        <dbReference type="SAM" id="MobiDB-lite"/>
    </source>
</evidence>
<evidence type="ECO:0000259" key="6">
    <source>
        <dbReference type="PROSITE" id="PS50966"/>
    </source>
</evidence>
<keyword evidence="3" id="KW-0862">Zinc</keyword>
<dbReference type="InterPro" id="IPR006564">
    <property type="entry name" value="Znf_PMZ"/>
</dbReference>
<keyword evidence="2 4" id="KW-0863">Zinc-finger</keyword>
<dbReference type="PANTHER" id="PTHR31973">
    <property type="entry name" value="POLYPROTEIN, PUTATIVE-RELATED"/>
    <property type="match status" value="1"/>
</dbReference>
<evidence type="ECO:0000256" key="2">
    <source>
        <dbReference type="ARBA" id="ARBA00022771"/>
    </source>
</evidence>
<evidence type="ECO:0000313" key="7">
    <source>
        <dbReference type="EMBL" id="CAA7025091.1"/>
    </source>
</evidence>
<dbReference type="Pfam" id="PF10551">
    <property type="entry name" value="MULE"/>
    <property type="match status" value="1"/>
</dbReference>
<evidence type="ECO:0000256" key="3">
    <source>
        <dbReference type="ARBA" id="ARBA00022833"/>
    </source>
</evidence>
<feature type="domain" description="SWIM-type" evidence="6">
    <location>
        <begin position="531"/>
        <end position="563"/>
    </location>
</feature>
<dbReference type="EMBL" id="CACVBM020001058">
    <property type="protein sequence ID" value="CAA7027565.1"/>
    <property type="molecule type" value="Genomic_DNA"/>
</dbReference>
<keyword evidence="1" id="KW-0479">Metal-binding</keyword>
<feature type="compositionally biased region" description="Basic residues" evidence="5">
    <location>
        <begin position="631"/>
        <end position="643"/>
    </location>
</feature>
<dbReference type="EMBL" id="CACVBM020000976">
    <property type="protein sequence ID" value="CAA7025091.1"/>
    <property type="molecule type" value="Genomic_DNA"/>
</dbReference>
<dbReference type="PANTHER" id="PTHR31973:SF187">
    <property type="entry name" value="MUTATOR TRANSPOSASE MUDRA PROTEIN"/>
    <property type="match status" value="1"/>
</dbReference>
<evidence type="ECO:0000313" key="9">
    <source>
        <dbReference type="EMBL" id="CAA7049712.1"/>
    </source>
</evidence>